<comment type="caution">
    <text evidence="2">The sequence shown here is derived from an EMBL/GenBank/DDBJ whole genome shotgun (WGS) entry which is preliminary data.</text>
</comment>
<feature type="region of interest" description="Disordered" evidence="1">
    <location>
        <begin position="119"/>
        <end position="153"/>
    </location>
</feature>
<dbReference type="EMBL" id="JAAAID010001828">
    <property type="protein sequence ID" value="KAG0008674.1"/>
    <property type="molecule type" value="Genomic_DNA"/>
</dbReference>
<keyword evidence="3" id="KW-1185">Reference proteome</keyword>
<reference evidence="2" key="1">
    <citation type="journal article" date="2020" name="Fungal Divers.">
        <title>Resolving the Mortierellaceae phylogeny through synthesis of multi-gene phylogenetics and phylogenomics.</title>
        <authorList>
            <person name="Vandepol N."/>
            <person name="Liber J."/>
            <person name="Desiro A."/>
            <person name="Na H."/>
            <person name="Kennedy M."/>
            <person name="Barry K."/>
            <person name="Grigoriev I.V."/>
            <person name="Miller A.N."/>
            <person name="O'Donnell K."/>
            <person name="Stajich J.E."/>
            <person name="Bonito G."/>
        </authorList>
    </citation>
    <scope>NUCLEOTIDE SEQUENCE</scope>
    <source>
        <strain evidence="2">NRRL 2769</strain>
    </source>
</reference>
<evidence type="ECO:0000313" key="2">
    <source>
        <dbReference type="EMBL" id="KAG0008674.1"/>
    </source>
</evidence>
<accession>A0A9P6MP64</accession>
<feature type="compositionally biased region" description="Low complexity" evidence="1">
    <location>
        <begin position="122"/>
        <end position="136"/>
    </location>
</feature>
<feature type="region of interest" description="Disordered" evidence="1">
    <location>
        <begin position="1"/>
        <end position="52"/>
    </location>
</feature>
<feature type="compositionally biased region" description="Basic and acidic residues" evidence="1">
    <location>
        <begin position="13"/>
        <end position="31"/>
    </location>
</feature>
<feature type="compositionally biased region" description="Polar residues" evidence="1">
    <location>
        <begin position="404"/>
        <end position="419"/>
    </location>
</feature>
<organism evidence="2 3">
    <name type="scientific">Entomortierella chlamydospora</name>
    <dbReference type="NCBI Taxonomy" id="101097"/>
    <lineage>
        <taxon>Eukaryota</taxon>
        <taxon>Fungi</taxon>
        <taxon>Fungi incertae sedis</taxon>
        <taxon>Mucoromycota</taxon>
        <taxon>Mortierellomycotina</taxon>
        <taxon>Mortierellomycetes</taxon>
        <taxon>Mortierellales</taxon>
        <taxon>Mortierellaceae</taxon>
        <taxon>Entomortierella</taxon>
    </lineage>
</organism>
<dbReference type="Gene3D" id="3.10.10.10">
    <property type="entry name" value="HIV Type 1 Reverse Transcriptase, subunit A, domain 1"/>
    <property type="match status" value="1"/>
</dbReference>
<proteinExistence type="predicted"/>
<feature type="compositionally biased region" description="Polar residues" evidence="1">
    <location>
        <begin position="39"/>
        <end position="52"/>
    </location>
</feature>
<evidence type="ECO:0000256" key="1">
    <source>
        <dbReference type="SAM" id="MobiDB-lite"/>
    </source>
</evidence>
<feature type="compositionally biased region" description="Basic and acidic residues" evidence="1">
    <location>
        <begin position="279"/>
        <end position="291"/>
    </location>
</feature>
<dbReference type="AlphaFoldDB" id="A0A9P6MP64"/>
<feature type="non-terminal residue" evidence="2">
    <location>
        <position position="608"/>
    </location>
</feature>
<feature type="region of interest" description="Disordered" evidence="1">
    <location>
        <begin position="404"/>
        <end position="508"/>
    </location>
</feature>
<protein>
    <submittedName>
        <fullName evidence="2">Uncharacterized protein</fullName>
    </submittedName>
</protein>
<feature type="compositionally biased region" description="Polar residues" evidence="1">
    <location>
        <begin position="79"/>
        <end position="88"/>
    </location>
</feature>
<evidence type="ECO:0000313" key="3">
    <source>
        <dbReference type="Proteomes" id="UP000703661"/>
    </source>
</evidence>
<feature type="region of interest" description="Disordered" evidence="1">
    <location>
        <begin position="230"/>
        <end position="329"/>
    </location>
</feature>
<gene>
    <name evidence="2" type="ORF">BGZ80_003180</name>
</gene>
<feature type="region of interest" description="Disordered" evidence="1">
    <location>
        <begin position="67"/>
        <end position="88"/>
    </location>
</feature>
<name>A0A9P6MP64_9FUNG</name>
<sequence length="608" mass="67654">MDRRHFYAPAPTDDPKVKEAAAEEREEREISLHACPRNKLQNGSHNSGTTNDILERKKLLSAVRRNFNSNNRGRDYDNCRSNSGRNNQQYYQGSNWGYQQHQQSQQVRMTTITTGIFTMPRATPTGGAVEGTAAEGNRTTRRSTPTISGGMELDHRRTMDPETIAQGYKTPFNTPPPTPSDPLKSHKLSEKEIMCLLAKKAIETASSRIGFSSRLILVPKKTGDLRPVLNLKPLNHTRGTETQERRNGDFKEPVLLHRKSNGDDYSSISSSANVPTPHAAKERCSSPREEVDQQNTTECRSSGQPHLVDRKFTPMERSNMASGTDSSRRVYGRFGQGMGIVVNNMTYAGLWNDSTYHEHINAKELRTVLLASQLPQLQGKVLNVICDNVTTIAHIQWFGPTMETLSGDQDTTQDNRWTSTPPPMEVIGKPLYLPSVESHPTDSAEAPAGTSDSNDYSSSMDQCHLVPDTAEDGNRRSDQDPKAGSAATDWRGKKRARQESALDPPGMARKDHFVPDPILVINYLAFQMRTLKWSSATVQVKRSAILNLFPNKSPIMNNAVYHDFMAAVKAKNIRTAHVGIGSSESAVFFVQMTYVALTSEIPDCIRQP</sequence>
<dbReference type="Proteomes" id="UP000703661">
    <property type="component" value="Unassembled WGS sequence"/>
</dbReference>
<feature type="compositionally biased region" description="Basic and acidic residues" evidence="1">
    <location>
        <begin position="472"/>
        <end position="481"/>
    </location>
</feature>
<feature type="compositionally biased region" description="Polar residues" evidence="1">
    <location>
        <begin position="450"/>
        <end position="461"/>
    </location>
</feature>
<feature type="compositionally biased region" description="Polar residues" evidence="1">
    <location>
        <begin position="293"/>
        <end position="304"/>
    </location>
</feature>
<feature type="compositionally biased region" description="Basic and acidic residues" evidence="1">
    <location>
        <begin position="238"/>
        <end position="255"/>
    </location>
</feature>